<dbReference type="Pfam" id="PF02655">
    <property type="entry name" value="ATP-grasp_3"/>
    <property type="match status" value="1"/>
</dbReference>
<name>A0ABN2S0X0_9PSEU</name>
<protein>
    <submittedName>
        <fullName evidence="3">ATP-grasp domain-containing protein</fullName>
    </submittedName>
</protein>
<sequence>MTAPNFHSRLKTAIGAPGVPLVFLGNLEVEEQWARGECGLPRVSSSSGVAVVNRMDEFALLLAGGGDHVVLKSAPEESYLRYLTDLGIDLPRIHAVGTGDPQRTVTEDALADQSVLDALCSLGALGARLIPHGVSEVEERLVASTGLTLGAPSAAICKTVNSKVYSRRAADELGIPQPKGWAATTLDELEQAVAGAAEVLETGQKVVLKEALGVSGKGISVVDSVSRLQRLQRMIAKQVAKGGYERIGFVIEEWVAKRADLNYQFTLAADGSVHFDFVKEAITEGGVHKGHRFPAALSESQVDILRGTAEQLGKKLHSDGFFGVVGVDAIVGPDGEIHPVIEINARHNMSTYQIRLQDRFLGEGQVAIARHYGLRLDAPLPFAEARATLNDLLWTAESREGLLINNYATVNAAAAADGTGFDGRLYGLIVANSVDRAAELDRAITARLTRGAPA</sequence>
<reference evidence="3 4" key="1">
    <citation type="journal article" date="2019" name="Int. J. Syst. Evol. Microbiol.">
        <title>The Global Catalogue of Microorganisms (GCM) 10K type strain sequencing project: providing services to taxonomists for standard genome sequencing and annotation.</title>
        <authorList>
            <consortium name="The Broad Institute Genomics Platform"/>
            <consortium name="The Broad Institute Genome Sequencing Center for Infectious Disease"/>
            <person name="Wu L."/>
            <person name="Ma J."/>
        </authorList>
    </citation>
    <scope>NUCLEOTIDE SEQUENCE [LARGE SCALE GENOMIC DNA]</scope>
    <source>
        <strain evidence="3 4">JCM 14545</strain>
    </source>
</reference>
<comment type="caution">
    <text evidence="3">The sequence shown here is derived from an EMBL/GenBank/DDBJ whole genome shotgun (WGS) entry which is preliminary data.</text>
</comment>
<dbReference type="PROSITE" id="PS50975">
    <property type="entry name" value="ATP_GRASP"/>
    <property type="match status" value="1"/>
</dbReference>
<evidence type="ECO:0000256" key="1">
    <source>
        <dbReference type="PROSITE-ProRule" id="PRU00409"/>
    </source>
</evidence>
<dbReference type="InterPro" id="IPR003806">
    <property type="entry name" value="ATP-grasp_PylC-type"/>
</dbReference>
<organism evidence="3 4">
    <name type="scientific">Amycolatopsis minnesotensis</name>
    <dbReference type="NCBI Taxonomy" id="337894"/>
    <lineage>
        <taxon>Bacteria</taxon>
        <taxon>Bacillati</taxon>
        <taxon>Actinomycetota</taxon>
        <taxon>Actinomycetes</taxon>
        <taxon>Pseudonocardiales</taxon>
        <taxon>Pseudonocardiaceae</taxon>
        <taxon>Amycolatopsis</taxon>
    </lineage>
</organism>
<dbReference type="EMBL" id="BAAANN010000030">
    <property type="protein sequence ID" value="GAA1978418.1"/>
    <property type="molecule type" value="Genomic_DNA"/>
</dbReference>
<keyword evidence="1" id="KW-0067">ATP-binding</keyword>
<feature type="domain" description="ATP-grasp" evidence="2">
    <location>
        <begin position="167"/>
        <end position="374"/>
    </location>
</feature>
<dbReference type="Pfam" id="PF18604">
    <property type="entry name" value="PreAtp-grasp"/>
    <property type="match status" value="1"/>
</dbReference>
<keyword evidence="4" id="KW-1185">Reference proteome</keyword>
<evidence type="ECO:0000313" key="3">
    <source>
        <dbReference type="EMBL" id="GAA1978418.1"/>
    </source>
</evidence>
<dbReference type="RefSeq" id="WP_344427164.1">
    <property type="nucleotide sequence ID" value="NZ_BAAANN010000030.1"/>
</dbReference>
<dbReference type="Proteomes" id="UP001501116">
    <property type="component" value="Unassembled WGS sequence"/>
</dbReference>
<dbReference type="Gene3D" id="3.30.470.20">
    <property type="entry name" value="ATP-grasp fold, B domain"/>
    <property type="match status" value="1"/>
</dbReference>
<keyword evidence="1" id="KW-0547">Nucleotide-binding</keyword>
<accession>A0ABN2S0X0</accession>
<dbReference type="PANTHER" id="PTHR37018:SF1">
    <property type="entry name" value="CULTURE SPECIFIC PROTEIN, PUTATIVE (AFU_ORTHOLOGUE AFUA_2G00130)-RELATED"/>
    <property type="match status" value="1"/>
</dbReference>
<gene>
    <name evidence="3" type="ORF">GCM10009754_63020</name>
</gene>
<dbReference type="InterPro" id="IPR040754">
    <property type="entry name" value="PreAtp-grasp"/>
</dbReference>
<dbReference type="PANTHER" id="PTHR37018">
    <property type="entry name" value="CULTURE SPECIFIC PROTEIN, PUTATIVE (AFU_ORTHOLOGUE AFUA_2G00130)-RELATED"/>
    <property type="match status" value="1"/>
</dbReference>
<dbReference type="InterPro" id="IPR053269">
    <property type="entry name" value="Asp-Met_ligase"/>
</dbReference>
<evidence type="ECO:0000259" key="2">
    <source>
        <dbReference type="PROSITE" id="PS50975"/>
    </source>
</evidence>
<proteinExistence type="predicted"/>
<dbReference type="SUPFAM" id="SSF56059">
    <property type="entry name" value="Glutathione synthetase ATP-binding domain-like"/>
    <property type="match status" value="1"/>
</dbReference>
<evidence type="ECO:0000313" key="4">
    <source>
        <dbReference type="Proteomes" id="UP001501116"/>
    </source>
</evidence>
<dbReference type="InterPro" id="IPR011761">
    <property type="entry name" value="ATP-grasp"/>
</dbReference>